<keyword evidence="2" id="KW-1185">Reference proteome</keyword>
<gene>
    <name evidence="1" type="ORF">HBR001_LOCUS9103</name>
</gene>
<comment type="caution">
    <text evidence="1">The sequence shown here is derived from an EMBL/GenBank/DDBJ whole genome shotgun (WGS) entry which is preliminary data.</text>
</comment>
<dbReference type="Proteomes" id="UP001162031">
    <property type="component" value="Unassembled WGS sequence"/>
</dbReference>
<protein>
    <submittedName>
        <fullName evidence="1">Uncharacterized protein</fullName>
    </submittedName>
</protein>
<evidence type="ECO:0000313" key="1">
    <source>
        <dbReference type="EMBL" id="CAI5742683.1"/>
    </source>
</evidence>
<organism evidence="1 2">
    <name type="scientific">Hyaloperonospora brassicae</name>
    <name type="common">Brassica downy mildew</name>
    <name type="synonym">Peronospora brassicae</name>
    <dbReference type="NCBI Taxonomy" id="162125"/>
    <lineage>
        <taxon>Eukaryota</taxon>
        <taxon>Sar</taxon>
        <taxon>Stramenopiles</taxon>
        <taxon>Oomycota</taxon>
        <taxon>Peronosporomycetes</taxon>
        <taxon>Peronosporales</taxon>
        <taxon>Peronosporaceae</taxon>
        <taxon>Hyaloperonospora</taxon>
    </lineage>
</organism>
<name>A0AAV0V316_HYABA</name>
<reference evidence="1" key="1">
    <citation type="submission" date="2022-12" db="EMBL/GenBank/DDBJ databases">
        <authorList>
            <person name="Webb A."/>
        </authorList>
    </citation>
    <scope>NUCLEOTIDE SEQUENCE</scope>
    <source>
        <strain evidence="1">Hp1</strain>
    </source>
</reference>
<dbReference type="EMBL" id="CANTFL010001475">
    <property type="protein sequence ID" value="CAI5742683.1"/>
    <property type="molecule type" value="Genomic_DNA"/>
</dbReference>
<dbReference type="AlphaFoldDB" id="A0AAV0V316"/>
<accession>A0AAV0V316</accession>
<sequence length="328" mass="36657">METTSSARDDDDENDDDVELWKAALGDDSFASEAALGYTSHPEVGAIDAQASELHAQQVGPRRARRGVKSTAVTSATAIATVSSIATVAGSAQRVKRKNFSKPLQLMCLERYAQYARDVGRLPDKHRTQQILQHSYVEFLKQGGAAEEPRLTHAEFLKLIRNRRREIHARAQRVPPLLNKPDEGTAKTKVVLTPAKQKLQEEHAKIREFIDVIDRAREQARLGSDPQQQQQQQRLRAQQFVVGHDTCAQQRQSLHLATGRDVTGSASMMESLPLLPVDPMEQVETILQIYQETRDVQREIMETLRKISCVMNQHESQGDVGEPPSASV</sequence>
<proteinExistence type="predicted"/>
<evidence type="ECO:0000313" key="2">
    <source>
        <dbReference type="Proteomes" id="UP001162031"/>
    </source>
</evidence>